<dbReference type="EMBL" id="JBHSQJ010000040">
    <property type="protein sequence ID" value="MFC5907741.1"/>
    <property type="molecule type" value="Genomic_DNA"/>
</dbReference>
<dbReference type="SUPFAM" id="SSF63380">
    <property type="entry name" value="Riboflavin synthase domain-like"/>
    <property type="match status" value="1"/>
</dbReference>
<dbReference type="InterPro" id="IPR007037">
    <property type="entry name" value="SIP_rossman_dom"/>
</dbReference>
<dbReference type="InterPro" id="IPR039374">
    <property type="entry name" value="SIP_fam"/>
</dbReference>
<sequence>MSSQQGPQPWRFFALQVARTRRVGPSMVRITFTGPEVDGFRSGGRDQRFKLFLPQPHQERPRVPVEAGAEGWFAAWQAMDPDERAVMRSYTVRAQRPGELAVDFALHGGTGPAGRWAAAAQPGDQVMAIGPTEEDNAGIDFRPPPGTDWVMLAADLTALPAVAGILDRLPAGLPVRAWVEVPHPEDAQPLDTDRGDRRVEWLTGRSALDAVREAELPQGTGYAWIAGEAATVRGLRRHLVNERGWDRTSVTFTGYWRRGATEEQLVAEELAGGSRA</sequence>
<dbReference type="InterPro" id="IPR017927">
    <property type="entry name" value="FAD-bd_FR_type"/>
</dbReference>
<name>A0ABW1FZC1_9ACTN</name>
<organism evidence="2 3">
    <name type="scientific">Streptacidiphilus monticola</name>
    <dbReference type="NCBI Taxonomy" id="2161674"/>
    <lineage>
        <taxon>Bacteria</taxon>
        <taxon>Bacillati</taxon>
        <taxon>Actinomycetota</taxon>
        <taxon>Actinomycetes</taxon>
        <taxon>Kitasatosporales</taxon>
        <taxon>Streptomycetaceae</taxon>
        <taxon>Streptacidiphilus</taxon>
    </lineage>
</organism>
<evidence type="ECO:0000259" key="1">
    <source>
        <dbReference type="PROSITE" id="PS51384"/>
    </source>
</evidence>
<accession>A0ABW1FZC1</accession>
<feature type="domain" description="FAD-binding FR-type" evidence="1">
    <location>
        <begin position="10"/>
        <end position="144"/>
    </location>
</feature>
<protein>
    <submittedName>
        <fullName evidence="2">Siderophore-interacting protein</fullName>
    </submittedName>
</protein>
<reference evidence="3" key="1">
    <citation type="journal article" date="2019" name="Int. J. Syst. Evol. Microbiol.">
        <title>The Global Catalogue of Microorganisms (GCM) 10K type strain sequencing project: providing services to taxonomists for standard genome sequencing and annotation.</title>
        <authorList>
            <consortium name="The Broad Institute Genomics Platform"/>
            <consortium name="The Broad Institute Genome Sequencing Center for Infectious Disease"/>
            <person name="Wu L."/>
            <person name="Ma J."/>
        </authorList>
    </citation>
    <scope>NUCLEOTIDE SEQUENCE [LARGE SCALE GENOMIC DNA]</scope>
    <source>
        <strain evidence="3">JCM 4816</strain>
    </source>
</reference>
<proteinExistence type="predicted"/>
<dbReference type="RefSeq" id="WP_380582473.1">
    <property type="nucleotide sequence ID" value="NZ_JBHSQJ010000040.1"/>
</dbReference>
<keyword evidence="3" id="KW-1185">Reference proteome</keyword>
<dbReference type="Pfam" id="PF08021">
    <property type="entry name" value="FAD_binding_9"/>
    <property type="match status" value="1"/>
</dbReference>
<gene>
    <name evidence="2" type="ORF">ACFP3V_10970</name>
</gene>
<dbReference type="PANTHER" id="PTHR30157:SF0">
    <property type="entry name" value="NADPH-DEPENDENT FERRIC-CHELATE REDUCTASE"/>
    <property type="match status" value="1"/>
</dbReference>
<dbReference type="InterPro" id="IPR039261">
    <property type="entry name" value="FNR_nucleotide-bd"/>
</dbReference>
<dbReference type="Gene3D" id="3.40.50.80">
    <property type="entry name" value="Nucleotide-binding domain of ferredoxin-NADP reductase (FNR) module"/>
    <property type="match status" value="1"/>
</dbReference>
<dbReference type="CDD" id="cd06193">
    <property type="entry name" value="siderophore_interacting"/>
    <property type="match status" value="1"/>
</dbReference>
<comment type="caution">
    <text evidence="2">The sequence shown here is derived from an EMBL/GenBank/DDBJ whole genome shotgun (WGS) entry which is preliminary data.</text>
</comment>
<dbReference type="Proteomes" id="UP001596174">
    <property type="component" value="Unassembled WGS sequence"/>
</dbReference>
<dbReference type="PANTHER" id="PTHR30157">
    <property type="entry name" value="FERRIC REDUCTASE, NADPH-DEPENDENT"/>
    <property type="match status" value="1"/>
</dbReference>
<dbReference type="Pfam" id="PF04954">
    <property type="entry name" value="SIP"/>
    <property type="match status" value="1"/>
</dbReference>
<dbReference type="InterPro" id="IPR017938">
    <property type="entry name" value="Riboflavin_synthase-like_b-brl"/>
</dbReference>
<dbReference type="PROSITE" id="PS51384">
    <property type="entry name" value="FAD_FR"/>
    <property type="match status" value="1"/>
</dbReference>
<dbReference type="Gene3D" id="2.40.30.10">
    <property type="entry name" value="Translation factors"/>
    <property type="match status" value="1"/>
</dbReference>
<evidence type="ECO:0000313" key="2">
    <source>
        <dbReference type="EMBL" id="MFC5907741.1"/>
    </source>
</evidence>
<dbReference type="InterPro" id="IPR013113">
    <property type="entry name" value="SIP_FAD-bd"/>
</dbReference>
<evidence type="ECO:0000313" key="3">
    <source>
        <dbReference type="Proteomes" id="UP001596174"/>
    </source>
</evidence>